<name>A0ABQ6Z5A0_9GAMM</name>
<reference evidence="1 2" key="1">
    <citation type="submission" date="2017-10" db="EMBL/GenBank/DDBJ databases">
        <title>Whole genome sequencing of members of genus Pseudoxanthomonas.</title>
        <authorList>
            <person name="Kumar S."/>
            <person name="Bansal K."/>
            <person name="Kaur A."/>
            <person name="Patil P."/>
            <person name="Sharma S."/>
            <person name="Patil P.B."/>
        </authorList>
    </citation>
    <scope>NUCLEOTIDE SEQUENCE [LARGE SCALE GENOMIC DNA]</scope>
    <source>
        <strain evidence="1 2">DSM 17801</strain>
    </source>
</reference>
<evidence type="ECO:0000313" key="1">
    <source>
        <dbReference type="EMBL" id="KAF1693230.1"/>
    </source>
</evidence>
<dbReference type="InterPro" id="IPR021710">
    <property type="entry name" value="DUF3293"/>
</dbReference>
<proteinExistence type="predicted"/>
<dbReference type="RefSeq" id="WP_162410902.1">
    <property type="nucleotide sequence ID" value="NZ_CP093331.1"/>
</dbReference>
<sequence>MAENSIPGAAPATDTLLHAYLAARYRVRLDDGHWLAVAIGRHIPAELVQALSPGSASRLTLITAWNPQSLVRSASANAAADAALRAELDALGRPTLRAAAADADGGWEERGWLVEGLDAATADVLARRYDQAGLLHWDAREPVRLRMYRARPMPGGTLGDIRWVDWMAPESP</sequence>
<protein>
    <recommendedName>
        <fullName evidence="3">DUF3293 domain-containing protein</fullName>
    </recommendedName>
</protein>
<dbReference type="EMBL" id="PDWN01000012">
    <property type="protein sequence ID" value="KAF1693230.1"/>
    <property type="molecule type" value="Genomic_DNA"/>
</dbReference>
<organism evidence="1 2">
    <name type="scientific">Pseudoxanthomonas daejeonensis</name>
    <dbReference type="NCBI Taxonomy" id="266062"/>
    <lineage>
        <taxon>Bacteria</taxon>
        <taxon>Pseudomonadati</taxon>
        <taxon>Pseudomonadota</taxon>
        <taxon>Gammaproteobacteria</taxon>
        <taxon>Lysobacterales</taxon>
        <taxon>Lysobacteraceae</taxon>
        <taxon>Pseudoxanthomonas</taxon>
    </lineage>
</organism>
<keyword evidence="2" id="KW-1185">Reference proteome</keyword>
<dbReference type="Pfam" id="PF11697">
    <property type="entry name" value="DUF3293"/>
    <property type="match status" value="1"/>
</dbReference>
<dbReference type="Proteomes" id="UP000788419">
    <property type="component" value="Unassembled WGS sequence"/>
</dbReference>
<gene>
    <name evidence="1" type="ORF">CSC65_12355</name>
</gene>
<evidence type="ECO:0000313" key="2">
    <source>
        <dbReference type="Proteomes" id="UP000788419"/>
    </source>
</evidence>
<accession>A0ABQ6Z5A0</accession>
<comment type="caution">
    <text evidence="1">The sequence shown here is derived from an EMBL/GenBank/DDBJ whole genome shotgun (WGS) entry which is preliminary data.</text>
</comment>
<evidence type="ECO:0008006" key="3">
    <source>
        <dbReference type="Google" id="ProtNLM"/>
    </source>
</evidence>